<evidence type="ECO:0000313" key="7">
    <source>
        <dbReference type="EMBL" id="KAI1860139.1"/>
    </source>
</evidence>
<dbReference type="PANTHER" id="PTHR11802:SF64">
    <property type="entry name" value="CARBOXYPEPTIDASE"/>
    <property type="match status" value="1"/>
</dbReference>
<evidence type="ECO:0000256" key="1">
    <source>
        <dbReference type="ARBA" id="ARBA00009431"/>
    </source>
</evidence>
<dbReference type="AlphaFoldDB" id="A0A9P9WF61"/>
<proteinExistence type="inferred from homology"/>
<comment type="caution">
    <text evidence="7">The sequence shown here is derived from an EMBL/GenBank/DDBJ whole genome shotgun (WGS) entry which is preliminary data.</text>
</comment>
<dbReference type="Gene3D" id="3.40.50.1820">
    <property type="entry name" value="alpha/beta hydrolase"/>
    <property type="match status" value="1"/>
</dbReference>
<dbReference type="PROSITE" id="PS00131">
    <property type="entry name" value="CARBOXYPEPT_SER_SER"/>
    <property type="match status" value="1"/>
</dbReference>
<sequence length="598" mass="66681">MISLLRLLRLIGVGACGISAQFVTPPDDLIQSIGYAGVPVRFKEVPAGICELDPSVKSFSGYADVADDQHIFWWFFEARGINPEYAPLTVWINGGPGSSSMLGLFQELGPCGVDYFGNIYSNPNSWTNASNVLFIDQPSQVGFSYSNPVPAYEEDGNIIVLPDQTCPEHLPTPSTCGTYSSPDITLTANSTVGAAPAFWKTLQGFLGTFPEYSENGLHLATESYGGHYGPIFSSFIERQNDLDIPGAKRIRFETLLVGNGWFDPIIQYQAFYNFTVSPGNTYDYAPFNESTEFLVFDNLYGPGNCLDQLRECKSTGLNSVCSKADDFCMQHVEDIYRDALSRDVYDIRELSPDPFPYKFFVDYLNTPKVQKAIGAYTNFSAHSDTVYEAFSTTGDDARGVNSIDDIQFLLSRNVTVALYAGDADFDCNWIGGEAVAYEILAPGFNNAGYENFTTRDGDVHGQVKQAAGFSFTRIYESGHMVPFYQPLAALDLFERTISRTDIATGTQNASSVYQSTGPPKSLYREGNTTMQWKTVSTDKTYDTEVNRPGKAWVKLPDESETLIDSDYQRQYPFQNFRGEEDMSAWRRLLEYFIYVFYS</sequence>
<accession>A0A9P9WF61</accession>
<dbReference type="Pfam" id="PF00450">
    <property type="entry name" value="Peptidase_S10"/>
    <property type="match status" value="1"/>
</dbReference>
<reference evidence="7" key="1">
    <citation type="submission" date="2021-03" db="EMBL/GenBank/DDBJ databases">
        <title>Revisited historic fungal species revealed as producer of novel bioactive compounds through whole genome sequencing and comparative genomics.</title>
        <authorList>
            <person name="Vignolle G.A."/>
            <person name="Hochenegger N."/>
            <person name="Mach R.L."/>
            <person name="Mach-Aigner A.R."/>
            <person name="Javad Rahimi M."/>
            <person name="Salim K.A."/>
            <person name="Chan C.M."/>
            <person name="Lim L.B.L."/>
            <person name="Cai F."/>
            <person name="Druzhinina I.S."/>
            <person name="U'Ren J.M."/>
            <person name="Derntl C."/>
        </authorList>
    </citation>
    <scope>NUCLEOTIDE SEQUENCE</scope>
    <source>
        <strain evidence="7">TUCIM 5799</strain>
    </source>
</reference>
<dbReference type="SUPFAM" id="SSF53474">
    <property type="entry name" value="alpha/beta-Hydrolases"/>
    <property type="match status" value="1"/>
</dbReference>
<evidence type="ECO:0000256" key="2">
    <source>
        <dbReference type="ARBA" id="ARBA00022645"/>
    </source>
</evidence>
<keyword evidence="4 6" id="KW-0378">Hydrolase</keyword>
<keyword evidence="8" id="KW-1185">Reference proteome</keyword>
<dbReference type="GO" id="GO:0004185">
    <property type="term" value="F:serine-type carboxypeptidase activity"/>
    <property type="evidence" value="ECO:0007669"/>
    <property type="project" value="UniProtKB-UniRule"/>
</dbReference>
<dbReference type="InterPro" id="IPR029058">
    <property type="entry name" value="AB_hydrolase_fold"/>
</dbReference>
<name>A0A9P9WF61_9PEZI</name>
<keyword evidence="3 6" id="KW-0645">Protease</keyword>
<evidence type="ECO:0000256" key="5">
    <source>
        <dbReference type="ARBA" id="ARBA00023180"/>
    </source>
</evidence>
<gene>
    <name evidence="7" type="ORF">JX265_010063</name>
</gene>
<evidence type="ECO:0000313" key="8">
    <source>
        <dbReference type="Proteomes" id="UP000829685"/>
    </source>
</evidence>
<dbReference type="PANTHER" id="PTHR11802">
    <property type="entry name" value="SERINE PROTEASE FAMILY S10 SERINE CARBOXYPEPTIDASE"/>
    <property type="match status" value="1"/>
</dbReference>
<dbReference type="Proteomes" id="UP000829685">
    <property type="component" value="Unassembled WGS sequence"/>
</dbReference>
<comment type="similarity">
    <text evidence="1 6">Belongs to the peptidase S10 family.</text>
</comment>
<dbReference type="EC" id="3.4.16.-" evidence="6"/>
<dbReference type="OrthoDB" id="443318at2759"/>
<feature type="chain" id="PRO_5040544418" description="Carboxypeptidase" evidence="6">
    <location>
        <begin position="21"/>
        <end position="598"/>
    </location>
</feature>
<organism evidence="7 8">
    <name type="scientific">Neoarthrinium moseri</name>
    <dbReference type="NCBI Taxonomy" id="1658444"/>
    <lineage>
        <taxon>Eukaryota</taxon>
        <taxon>Fungi</taxon>
        <taxon>Dikarya</taxon>
        <taxon>Ascomycota</taxon>
        <taxon>Pezizomycotina</taxon>
        <taxon>Sordariomycetes</taxon>
        <taxon>Xylariomycetidae</taxon>
        <taxon>Amphisphaeriales</taxon>
        <taxon>Apiosporaceae</taxon>
        <taxon>Neoarthrinium</taxon>
    </lineage>
</organism>
<keyword evidence="6" id="KW-0732">Signal</keyword>
<dbReference type="GO" id="GO:0000324">
    <property type="term" value="C:fungal-type vacuole"/>
    <property type="evidence" value="ECO:0007669"/>
    <property type="project" value="TreeGrafter"/>
</dbReference>
<keyword evidence="2 6" id="KW-0121">Carboxypeptidase</keyword>
<evidence type="ECO:0000256" key="4">
    <source>
        <dbReference type="ARBA" id="ARBA00022801"/>
    </source>
</evidence>
<dbReference type="InterPro" id="IPR018202">
    <property type="entry name" value="Ser_caboxypep_ser_AS"/>
</dbReference>
<dbReference type="GO" id="GO:0006508">
    <property type="term" value="P:proteolysis"/>
    <property type="evidence" value="ECO:0007669"/>
    <property type="project" value="UniProtKB-KW"/>
</dbReference>
<feature type="signal peptide" evidence="6">
    <location>
        <begin position="1"/>
        <end position="20"/>
    </location>
</feature>
<evidence type="ECO:0000256" key="3">
    <source>
        <dbReference type="ARBA" id="ARBA00022670"/>
    </source>
</evidence>
<dbReference type="PRINTS" id="PR00724">
    <property type="entry name" value="CRBOXYPTASEC"/>
</dbReference>
<evidence type="ECO:0000256" key="6">
    <source>
        <dbReference type="RuleBase" id="RU361156"/>
    </source>
</evidence>
<dbReference type="EMBL" id="JAFIMR010000032">
    <property type="protein sequence ID" value="KAI1860139.1"/>
    <property type="molecule type" value="Genomic_DNA"/>
</dbReference>
<dbReference type="InterPro" id="IPR001563">
    <property type="entry name" value="Peptidase_S10"/>
</dbReference>
<keyword evidence="5" id="KW-0325">Glycoprotein</keyword>
<protein>
    <recommendedName>
        <fullName evidence="6">Carboxypeptidase</fullName>
        <ecNumber evidence="6">3.4.16.-</ecNumber>
    </recommendedName>
</protein>